<feature type="region of interest" description="Disordered" evidence="1">
    <location>
        <begin position="1"/>
        <end position="56"/>
    </location>
</feature>
<dbReference type="Proteomes" id="UP000000600">
    <property type="component" value="Unassembled WGS sequence"/>
</dbReference>
<accession>A0DTF3</accession>
<dbReference type="InParanoid" id="A0DTF3"/>
<protein>
    <submittedName>
        <fullName evidence="2">Uncharacterized protein</fullName>
    </submittedName>
</protein>
<sequence length="255" mass="30452">MMEMSDSDDEQQPEQKNEETQTQESNQTIQQQNDQSNQNQKHKKKKEKNSNEKQLNTLKKIKMMISNFLVRFKQNQLNNNTNNNQYNFKNHKKMDLWQLISRDQTTIKNCGQQKKGHKNVKQSYLTYNPDVNIQLADKFNVKFGNLNDQGLQIFFLVASQQYERLQQEYTIVEGFYDPQAIFNFLQMNPSHCEAQFDVSEYYRLKGDYIQAYEPPERLLYIYESSLGYGLNKFFEDASINLEIEDKFTAKYFLWN</sequence>
<evidence type="ECO:0000313" key="2">
    <source>
        <dbReference type="EMBL" id="CAK86320.1"/>
    </source>
</evidence>
<keyword evidence="3" id="KW-1185">Reference proteome</keyword>
<dbReference type="AlphaFoldDB" id="A0DTF3"/>
<organism evidence="2 3">
    <name type="scientific">Paramecium tetraurelia</name>
    <dbReference type="NCBI Taxonomy" id="5888"/>
    <lineage>
        <taxon>Eukaryota</taxon>
        <taxon>Sar</taxon>
        <taxon>Alveolata</taxon>
        <taxon>Ciliophora</taxon>
        <taxon>Intramacronucleata</taxon>
        <taxon>Oligohymenophorea</taxon>
        <taxon>Peniculida</taxon>
        <taxon>Parameciidae</taxon>
        <taxon>Paramecium</taxon>
    </lineage>
</organism>
<dbReference type="KEGG" id="ptm:GSPATT00020001001"/>
<dbReference type="PANTHER" id="PTHR22684">
    <property type="entry name" value="NULP1-RELATED"/>
    <property type="match status" value="1"/>
</dbReference>
<dbReference type="EMBL" id="CT868574">
    <property type="protein sequence ID" value="CAK86320.1"/>
    <property type="molecule type" value="Genomic_DNA"/>
</dbReference>
<dbReference type="RefSeq" id="XP_001453717.1">
    <property type="nucleotide sequence ID" value="XM_001453680.1"/>
</dbReference>
<dbReference type="GO" id="GO:1990112">
    <property type="term" value="C:RQC complex"/>
    <property type="evidence" value="ECO:0000318"/>
    <property type="project" value="GO_Central"/>
</dbReference>
<reference evidence="2 3" key="1">
    <citation type="journal article" date="2006" name="Nature">
        <title>Global trends of whole-genome duplications revealed by the ciliate Paramecium tetraurelia.</title>
        <authorList>
            <consortium name="Genoscope"/>
            <person name="Aury J.-M."/>
            <person name="Jaillon O."/>
            <person name="Duret L."/>
            <person name="Noel B."/>
            <person name="Jubin C."/>
            <person name="Porcel B.M."/>
            <person name="Segurens B."/>
            <person name="Daubin V."/>
            <person name="Anthouard V."/>
            <person name="Aiach N."/>
            <person name="Arnaiz O."/>
            <person name="Billaut A."/>
            <person name="Beisson J."/>
            <person name="Blanc I."/>
            <person name="Bouhouche K."/>
            <person name="Camara F."/>
            <person name="Duharcourt S."/>
            <person name="Guigo R."/>
            <person name="Gogendeau D."/>
            <person name="Katinka M."/>
            <person name="Keller A.-M."/>
            <person name="Kissmehl R."/>
            <person name="Klotz C."/>
            <person name="Koll F."/>
            <person name="Le Moue A."/>
            <person name="Lepere C."/>
            <person name="Malinsky S."/>
            <person name="Nowacki M."/>
            <person name="Nowak J.K."/>
            <person name="Plattner H."/>
            <person name="Poulain J."/>
            <person name="Ruiz F."/>
            <person name="Serrano V."/>
            <person name="Zagulski M."/>
            <person name="Dessen P."/>
            <person name="Betermier M."/>
            <person name="Weissenbach J."/>
            <person name="Scarpelli C."/>
            <person name="Schachter V."/>
            <person name="Sperling L."/>
            <person name="Meyer E."/>
            <person name="Cohen J."/>
            <person name="Wincker P."/>
        </authorList>
    </citation>
    <scope>NUCLEOTIDE SEQUENCE [LARGE SCALE GENOMIC DNA]</scope>
    <source>
        <strain evidence="2 3">Stock d4-2</strain>
    </source>
</reference>
<gene>
    <name evidence="2" type="ORF">GSPATT00020001001</name>
</gene>
<proteinExistence type="predicted"/>
<evidence type="ECO:0000313" key="3">
    <source>
        <dbReference type="Proteomes" id="UP000000600"/>
    </source>
</evidence>
<dbReference type="STRING" id="5888.A0DTF3"/>
<dbReference type="Pfam" id="PF04910">
    <property type="entry name" value="Tcf25"/>
    <property type="match status" value="1"/>
</dbReference>
<name>A0DTF3_PARTE</name>
<dbReference type="HOGENOM" id="CLU_1091778_0_0_1"/>
<evidence type="ECO:0000256" key="1">
    <source>
        <dbReference type="SAM" id="MobiDB-lite"/>
    </source>
</evidence>
<dbReference type="InterPro" id="IPR006994">
    <property type="entry name" value="TCF25/Rqc1"/>
</dbReference>
<dbReference type="PANTHER" id="PTHR22684:SF0">
    <property type="entry name" value="RIBOSOME QUALITY CONTROL COMPLEX SUBUNIT TCF25"/>
    <property type="match status" value="1"/>
</dbReference>
<dbReference type="GeneID" id="5039500"/>
<dbReference type="OrthoDB" id="205993at2759"/>
<feature type="compositionally biased region" description="Acidic residues" evidence="1">
    <location>
        <begin position="1"/>
        <end position="12"/>
    </location>
</feature>
<feature type="compositionally biased region" description="Low complexity" evidence="1">
    <location>
        <begin position="20"/>
        <end position="39"/>
    </location>
</feature>